<gene>
    <name evidence="1" type="ORF">UFOPK4049_00919</name>
</gene>
<accession>A0A6J7PUH2</accession>
<dbReference type="EMBL" id="CAFBPB010000122">
    <property type="protein sequence ID" value="CAB5008918.1"/>
    <property type="molecule type" value="Genomic_DNA"/>
</dbReference>
<proteinExistence type="predicted"/>
<protein>
    <submittedName>
        <fullName evidence="1">Unannotated protein</fullName>
    </submittedName>
</protein>
<dbReference type="Gene3D" id="1.25.40.10">
    <property type="entry name" value="Tetratricopeptide repeat domain"/>
    <property type="match status" value="1"/>
</dbReference>
<dbReference type="SUPFAM" id="SSF48452">
    <property type="entry name" value="TPR-like"/>
    <property type="match status" value="1"/>
</dbReference>
<dbReference type="Pfam" id="PF13424">
    <property type="entry name" value="TPR_12"/>
    <property type="match status" value="1"/>
</dbReference>
<dbReference type="AlphaFoldDB" id="A0A6J7PUH2"/>
<name>A0A6J7PUH2_9ZZZZ</name>
<dbReference type="InterPro" id="IPR011990">
    <property type="entry name" value="TPR-like_helical_dom_sf"/>
</dbReference>
<organism evidence="1">
    <name type="scientific">freshwater metagenome</name>
    <dbReference type="NCBI Taxonomy" id="449393"/>
    <lineage>
        <taxon>unclassified sequences</taxon>
        <taxon>metagenomes</taxon>
        <taxon>ecological metagenomes</taxon>
    </lineage>
</organism>
<reference evidence="1" key="1">
    <citation type="submission" date="2020-05" db="EMBL/GenBank/DDBJ databases">
        <authorList>
            <person name="Chiriac C."/>
            <person name="Salcher M."/>
            <person name="Ghai R."/>
            <person name="Kavagutti S V."/>
        </authorList>
    </citation>
    <scope>NUCLEOTIDE SEQUENCE</scope>
</reference>
<sequence>MNDYNYGVDFYNVAIAAARLKKWDLAIEKFLASREFFKRDKAAYQVGCTDEELAGCYVEVGNGVEALHHAEKALDLANTVIDDDRLYWSRLRMGQAHLLLADFEKSEEFLQSARDLVARVPVDFEQVIKIDHEMARLRILQGRVSEGQEILRRVATIEETVGEA</sequence>
<evidence type="ECO:0000313" key="1">
    <source>
        <dbReference type="EMBL" id="CAB5008918.1"/>
    </source>
</evidence>